<evidence type="ECO:0000256" key="1">
    <source>
        <dbReference type="SAM" id="Phobius"/>
    </source>
</evidence>
<proteinExistence type="predicted"/>
<evidence type="ECO:0000313" key="5">
    <source>
        <dbReference type="EMBL" id="CAB4800122.1"/>
    </source>
</evidence>
<protein>
    <submittedName>
        <fullName evidence="3">Unannotated protein</fullName>
    </submittedName>
</protein>
<name>A0A6J6T6A6_9ZZZZ</name>
<dbReference type="InterPro" id="IPR019681">
    <property type="entry name" value="DUF2530"/>
</dbReference>
<dbReference type="EMBL" id="CAEZUF010000025">
    <property type="protein sequence ID" value="CAB4588369.1"/>
    <property type="molecule type" value="Genomic_DNA"/>
</dbReference>
<dbReference type="Pfam" id="PF10745">
    <property type="entry name" value="DUF2530"/>
    <property type="match status" value="1"/>
</dbReference>
<sequence>MRGSIPVIVAGIIAWIIVFLFALATDAASKVLYTCALGITFGLMGIRYTIRRARKESN</sequence>
<keyword evidence="1" id="KW-0472">Membrane</keyword>
<evidence type="ECO:0000313" key="2">
    <source>
        <dbReference type="EMBL" id="CAB4588369.1"/>
    </source>
</evidence>
<feature type="transmembrane region" description="Helical" evidence="1">
    <location>
        <begin position="31"/>
        <end position="50"/>
    </location>
</feature>
<dbReference type="EMBL" id="CAFAAT010000016">
    <property type="protein sequence ID" value="CAB4800122.1"/>
    <property type="molecule type" value="Genomic_DNA"/>
</dbReference>
<accession>A0A6J6T6A6</accession>
<keyword evidence="1" id="KW-0812">Transmembrane</keyword>
<feature type="transmembrane region" description="Helical" evidence="1">
    <location>
        <begin position="7"/>
        <end position="25"/>
    </location>
</feature>
<gene>
    <name evidence="2" type="ORF">UFOPK1791_00406</name>
    <name evidence="3" type="ORF">UFOPK2802_00658</name>
    <name evidence="4" type="ORF">UFOPK2982_00877</name>
    <name evidence="5" type="ORF">UFOPK3083_00300</name>
    <name evidence="6" type="ORF">UFOPK4355_00794</name>
</gene>
<dbReference type="AlphaFoldDB" id="A0A6J6T6A6"/>
<dbReference type="EMBL" id="CAFBQT010000100">
    <property type="protein sequence ID" value="CAB5065234.1"/>
    <property type="molecule type" value="Genomic_DNA"/>
</dbReference>
<evidence type="ECO:0000313" key="4">
    <source>
        <dbReference type="EMBL" id="CAB4795736.1"/>
    </source>
</evidence>
<evidence type="ECO:0000313" key="6">
    <source>
        <dbReference type="EMBL" id="CAB5065234.1"/>
    </source>
</evidence>
<dbReference type="EMBL" id="CAFAAE010000145">
    <property type="protein sequence ID" value="CAB4795736.1"/>
    <property type="molecule type" value="Genomic_DNA"/>
</dbReference>
<organism evidence="3">
    <name type="scientific">freshwater metagenome</name>
    <dbReference type="NCBI Taxonomy" id="449393"/>
    <lineage>
        <taxon>unclassified sequences</taxon>
        <taxon>metagenomes</taxon>
        <taxon>ecological metagenomes</taxon>
    </lineage>
</organism>
<keyword evidence="1" id="KW-1133">Transmembrane helix</keyword>
<evidence type="ECO:0000313" key="3">
    <source>
        <dbReference type="EMBL" id="CAB4742772.1"/>
    </source>
</evidence>
<dbReference type="EMBL" id="CAEZYX010000057">
    <property type="protein sequence ID" value="CAB4742772.1"/>
    <property type="molecule type" value="Genomic_DNA"/>
</dbReference>
<reference evidence="3" key="1">
    <citation type="submission" date="2020-05" db="EMBL/GenBank/DDBJ databases">
        <authorList>
            <person name="Chiriac C."/>
            <person name="Salcher M."/>
            <person name="Ghai R."/>
            <person name="Kavagutti S V."/>
        </authorList>
    </citation>
    <scope>NUCLEOTIDE SEQUENCE</scope>
</reference>